<feature type="compositionally biased region" description="Low complexity" evidence="1">
    <location>
        <begin position="17"/>
        <end position="47"/>
    </location>
</feature>
<gene>
    <name evidence="2" type="ORF">OESDEN_00139</name>
</gene>
<sequence>SNGSLPKTGSSSALPDVAIASSRSTSSTAVATPAVPSQSSAPPLNFNVPPPNVQPSASATARAPYMQTSSFLGPPQGTSSGTAAAADFTKTITNIITSALKTPG</sequence>
<accession>A0A0B1TWL8</accession>
<protein>
    <submittedName>
        <fullName evidence="2">Uncharacterized protein</fullName>
    </submittedName>
</protein>
<feature type="compositionally biased region" description="Polar residues" evidence="1">
    <location>
        <begin position="1"/>
        <end position="13"/>
    </location>
</feature>
<feature type="non-terminal residue" evidence="2">
    <location>
        <position position="1"/>
    </location>
</feature>
<evidence type="ECO:0000313" key="3">
    <source>
        <dbReference type="Proteomes" id="UP000053660"/>
    </source>
</evidence>
<proteinExistence type="predicted"/>
<dbReference type="OrthoDB" id="5853022at2759"/>
<evidence type="ECO:0000256" key="1">
    <source>
        <dbReference type="SAM" id="MobiDB-lite"/>
    </source>
</evidence>
<feature type="region of interest" description="Disordered" evidence="1">
    <location>
        <begin position="1"/>
        <end position="83"/>
    </location>
</feature>
<dbReference type="EMBL" id="KN549202">
    <property type="protein sequence ID" value="KHJ99865.1"/>
    <property type="molecule type" value="Genomic_DNA"/>
</dbReference>
<organism evidence="2 3">
    <name type="scientific">Oesophagostomum dentatum</name>
    <name type="common">Nodular worm</name>
    <dbReference type="NCBI Taxonomy" id="61180"/>
    <lineage>
        <taxon>Eukaryota</taxon>
        <taxon>Metazoa</taxon>
        <taxon>Ecdysozoa</taxon>
        <taxon>Nematoda</taxon>
        <taxon>Chromadorea</taxon>
        <taxon>Rhabditida</taxon>
        <taxon>Rhabditina</taxon>
        <taxon>Rhabditomorpha</taxon>
        <taxon>Strongyloidea</taxon>
        <taxon>Strongylidae</taxon>
        <taxon>Oesophagostomum</taxon>
    </lineage>
</organism>
<dbReference type="AlphaFoldDB" id="A0A0B1TWL8"/>
<keyword evidence="3" id="KW-1185">Reference proteome</keyword>
<feature type="compositionally biased region" description="Polar residues" evidence="1">
    <location>
        <begin position="66"/>
        <end position="82"/>
    </location>
</feature>
<dbReference type="Proteomes" id="UP000053660">
    <property type="component" value="Unassembled WGS sequence"/>
</dbReference>
<name>A0A0B1TWL8_OESDE</name>
<feature type="non-terminal residue" evidence="2">
    <location>
        <position position="104"/>
    </location>
</feature>
<evidence type="ECO:0000313" key="2">
    <source>
        <dbReference type="EMBL" id="KHJ99865.1"/>
    </source>
</evidence>
<reference evidence="2 3" key="1">
    <citation type="submission" date="2014-03" db="EMBL/GenBank/DDBJ databases">
        <title>Draft genome of the hookworm Oesophagostomum dentatum.</title>
        <authorList>
            <person name="Mitreva M."/>
        </authorList>
    </citation>
    <scope>NUCLEOTIDE SEQUENCE [LARGE SCALE GENOMIC DNA]</scope>
    <source>
        <strain evidence="2 3">OD-Hann</strain>
    </source>
</reference>